<feature type="transmembrane region" description="Helical" evidence="1">
    <location>
        <begin position="359"/>
        <end position="375"/>
    </location>
</feature>
<feature type="transmembrane region" description="Helical" evidence="1">
    <location>
        <begin position="202"/>
        <end position="229"/>
    </location>
</feature>
<feature type="transmembrane region" description="Helical" evidence="1">
    <location>
        <begin position="160"/>
        <end position="181"/>
    </location>
</feature>
<dbReference type="Gene3D" id="1.20.1250.20">
    <property type="entry name" value="MFS general substrate transporter like domains"/>
    <property type="match status" value="2"/>
</dbReference>
<comment type="caution">
    <text evidence="2">The sequence shown here is derived from an EMBL/GenBank/DDBJ whole genome shotgun (WGS) entry which is preliminary data.</text>
</comment>
<dbReference type="AlphaFoldDB" id="A0A1J5PNT9"/>
<dbReference type="SUPFAM" id="SSF103473">
    <property type="entry name" value="MFS general substrate transporter"/>
    <property type="match status" value="1"/>
</dbReference>
<feature type="transmembrane region" description="Helical" evidence="1">
    <location>
        <begin position="7"/>
        <end position="26"/>
    </location>
</feature>
<keyword evidence="1" id="KW-0812">Transmembrane</keyword>
<dbReference type="Pfam" id="PF06779">
    <property type="entry name" value="MFS_4"/>
    <property type="match status" value="1"/>
</dbReference>
<evidence type="ECO:0000313" key="2">
    <source>
        <dbReference type="EMBL" id="OIQ72826.1"/>
    </source>
</evidence>
<dbReference type="PANTHER" id="PTHR23537">
    <property type="match status" value="1"/>
</dbReference>
<dbReference type="PANTHER" id="PTHR23537:SF1">
    <property type="entry name" value="SUGAR TRANSPORTER"/>
    <property type="match status" value="1"/>
</dbReference>
<name>A0A1J5PNT9_9ZZZZ</name>
<dbReference type="InterPro" id="IPR036259">
    <property type="entry name" value="MFS_trans_sf"/>
</dbReference>
<feature type="transmembrane region" description="Helical" evidence="1">
    <location>
        <begin position="294"/>
        <end position="312"/>
    </location>
</feature>
<proteinExistence type="predicted"/>
<evidence type="ECO:0000256" key="1">
    <source>
        <dbReference type="SAM" id="Phobius"/>
    </source>
</evidence>
<dbReference type="GO" id="GO:0005886">
    <property type="term" value="C:plasma membrane"/>
    <property type="evidence" value="ECO:0007669"/>
    <property type="project" value="TreeGrafter"/>
</dbReference>
<feature type="transmembrane region" description="Helical" evidence="1">
    <location>
        <begin position="324"/>
        <end position="347"/>
    </location>
</feature>
<feature type="transmembrane region" description="Helical" evidence="1">
    <location>
        <begin position="97"/>
        <end position="120"/>
    </location>
</feature>
<keyword evidence="1" id="KW-1133">Transmembrane helix</keyword>
<dbReference type="InterPro" id="IPR010645">
    <property type="entry name" value="MFS_4"/>
</dbReference>
<feature type="transmembrane region" description="Helical" evidence="1">
    <location>
        <begin position="241"/>
        <end position="257"/>
    </location>
</feature>
<feature type="transmembrane region" description="Helical" evidence="1">
    <location>
        <begin position="46"/>
        <end position="65"/>
    </location>
</feature>
<dbReference type="EMBL" id="MLJW01003114">
    <property type="protein sequence ID" value="OIQ72826.1"/>
    <property type="molecule type" value="Genomic_DNA"/>
</dbReference>
<feature type="transmembrane region" description="Helical" evidence="1">
    <location>
        <begin position="72"/>
        <end position="91"/>
    </location>
</feature>
<feature type="transmembrane region" description="Helical" evidence="1">
    <location>
        <begin position="132"/>
        <end position="154"/>
    </location>
</feature>
<keyword evidence="1" id="KW-0472">Membrane</keyword>
<organism evidence="2">
    <name type="scientific">mine drainage metagenome</name>
    <dbReference type="NCBI Taxonomy" id="410659"/>
    <lineage>
        <taxon>unclassified sequences</taxon>
        <taxon>metagenomes</taxon>
        <taxon>ecological metagenomes</taxon>
    </lineage>
</organism>
<feature type="transmembrane region" description="Helical" evidence="1">
    <location>
        <begin position="269"/>
        <end position="288"/>
    </location>
</feature>
<sequence>MRSRLRFALTGMTLLAIALGIGRFLLTPLLPVMQADAGLSLVGGGWLASVNNLGYLAGALLCTLVPLRPLPALRWGLVVIALSTLGMGAAHGMALWLFWRLLAGIAASVLVVHGIAWCLARLHAGDHPVLEALVFTGTGVGILVSGVVVAGMQPLGVSSAASWVGFGLACVTATALIWRTLEAPIPETTKRTAPARLPSATGPAWTLIVAYGLIGFGYVIPATFLPVIAGERLHLPALREWFWPLYGAATIVSTLLLPRVLRIVDNRRALAAACTSMIAGIAVCLVWPDIAGLILATILIGSVTMPIVMVVMREARLLAPLDPTRLIAALTTAFGVGQIVGPLAAAWLAARQHSFDEPLTLSIATLLVALGLALVRTRDAPAKCLPLLEGRNAAQDSKESSGSCA</sequence>
<accession>A0A1J5PNT9</accession>
<reference evidence="2" key="1">
    <citation type="submission" date="2016-10" db="EMBL/GenBank/DDBJ databases">
        <title>Sequence of Gallionella enrichment culture.</title>
        <authorList>
            <person name="Poehlein A."/>
            <person name="Muehling M."/>
            <person name="Daniel R."/>
        </authorList>
    </citation>
    <scope>NUCLEOTIDE SEQUENCE</scope>
</reference>
<protein>
    <submittedName>
        <fullName evidence="2">Major facilitator superfamily protein</fullName>
    </submittedName>
</protein>
<gene>
    <name evidence="2" type="ORF">GALL_455430</name>
</gene>